<dbReference type="Proteomes" id="UP001162483">
    <property type="component" value="Unassembled WGS sequence"/>
</dbReference>
<feature type="region of interest" description="Disordered" evidence="1">
    <location>
        <begin position="152"/>
        <end position="224"/>
    </location>
</feature>
<organism evidence="3 4">
    <name type="scientific">Staurois parvus</name>
    <dbReference type="NCBI Taxonomy" id="386267"/>
    <lineage>
        <taxon>Eukaryota</taxon>
        <taxon>Metazoa</taxon>
        <taxon>Chordata</taxon>
        <taxon>Craniata</taxon>
        <taxon>Vertebrata</taxon>
        <taxon>Euteleostomi</taxon>
        <taxon>Amphibia</taxon>
        <taxon>Batrachia</taxon>
        <taxon>Anura</taxon>
        <taxon>Neobatrachia</taxon>
        <taxon>Ranoidea</taxon>
        <taxon>Ranidae</taxon>
        <taxon>Staurois</taxon>
    </lineage>
</organism>
<feature type="compositionally biased region" description="Acidic residues" evidence="1">
    <location>
        <begin position="161"/>
        <end position="170"/>
    </location>
</feature>
<feature type="region of interest" description="Disordered" evidence="1">
    <location>
        <begin position="1"/>
        <end position="26"/>
    </location>
</feature>
<dbReference type="PANTHER" id="PTHR36981">
    <property type="entry name" value="ZGC:195170"/>
    <property type="match status" value="1"/>
</dbReference>
<proteinExistence type="predicted"/>
<feature type="region of interest" description="Disordered" evidence="1">
    <location>
        <begin position="102"/>
        <end position="129"/>
    </location>
</feature>
<protein>
    <recommendedName>
        <fullName evidence="2">P2X purinoreceptor 7 intracellular domain-containing protein</fullName>
    </recommendedName>
</protein>
<sequence length="369" mass="42486">TDTRGTLGSTRAEEGRRKSRIKEEDIRTEIKTNRGSTRNVGSGMEGDLHMMIKEEEVPVEISTGEFGNRRTRDDSWIVQDYQNDSLKVEVKEEAQDAYMRGAGQCKEEEFPTEIGADGQYRRIPDGADPLLGRSTDFLYDEETIEDMYSYTMDSDRGSFEDSSDEDEESEPSSPEREPDEELKEFLQKMYERVNPPGQPTPPCFQDDPIRLRPPSPSDESPSGDTLIGNSDWCVCGNCRPMLTNFESVCCHNVDSADRFITGDMHCLTEAEEFRERCLNERILRYQLECDNLTTKKDFDNDRNRCLRKAAFRSYTRMVHGFWGKKKRIQVPSCVVWAVRNAFPDPDGRYIEVALWPSDYIASDMALYMY</sequence>
<evidence type="ECO:0000259" key="2">
    <source>
        <dbReference type="Pfam" id="PF20478"/>
    </source>
</evidence>
<evidence type="ECO:0000313" key="4">
    <source>
        <dbReference type="Proteomes" id="UP001162483"/>
    </source>
</evidence>
<evidence type="ECO:0000313" key="3">
    <source>
        <dbReference type="EMBL" id="CAI9607092.1"/>
    </source>
</evidence>
<dbReference type="InterPro" id="IPR046815">
    <property type="entry name" value="P2RX7_C"/>
</dbReference>
<name>A0ABN9GCE7_9NEOB</name>
<gene>
    <name evidence="3" type="ORF">SPARVUS_LOCUS13888942</name>
</gene>
<accession>A0ABN9GCE7</accession>
<feature type="domain" description="P2X purinoreceptor 7 intracellular" evidence="2">
    <location>
        <begin position="227"/>
        <end position="350"/>
    </location>
</feature>
<feature type="compositionally biased region" description="Basic and acidic residues" evidence="1">
    <location>
        <begin position="11"/>
        <end position="26"/>
    </location>
</feature>
<evidence type="ECO:0000256" key="1">
    <source>
        <dbReference type="SAM" id="MobiDB-lite"/>
    </source>
</evidence>
<dbReference type="Pfam" id="PF20478">
    <property type="entry name" value="P2RX7_C"/>
    <property type="match status" value="1"/>
</dbReference>
<comment type="caution">
    <text evidence="3">The sequence shown here is derived from an EMBL/GenBank/DDBJ whole genome shotgun (WGS) entry which is preliminary data.</text>
</comment>
<dbReference type="EMBL" id="CATNWA010018392">
    <property type="protein sequence ID" value="CAI9607092.1"/>
    <property type="molecule type" value="Genomic_DNA"/>
</dbReference>
<reference evidence="3" key="1">
    <citation type="submission" date="2023-05" db="EMBL/GenBank/DDBJ databases">
        <authorList>
            <person name="Stuckert A."/>
        </authorList>
    </citation>
    <scope>NUCLEOTIDE SEQUENCE</scope>
</reference>
<dbReference type="PANTHER" id="PTHR36981:SF9">
    <property type="entry name" value="NANOR-RELATED"/>
    <property type="match status" value="1"/>
</dbReference>
<keyword evidence="4" id="KW-1185">Reference proteome</keyword>
<feature type="non-terminal residue" evidence="3">
    <location>
        <position position="1"/>
    </location>
</feature>